<dbReference type="EMBL" id="CP012264">
    <property type="protein sequence ID" value="ALB62604.1"/>
    <property type="molecule type" value="Genomic_DNA"/>
</dbReference>
<protein>
    <recommendedName>
        <fullName evidence="3">Fumarate hydratase</fullName>
    </recommendedName>
</protein>
<reference evidence="1 2" key="3">
    <citation type="journal article" date="2016" name="Genome Announc.">
        <title>Fully Closed Genome Sequences of Five Type Strains of the Genus Cronobacter and One Cronobacter sakazakii Strain.</title>
        <authorList>
            <person name="Moine D."/>
            <person name="Kassam M."/>
            <person name="Baert L."/>
            <person name="Tang Y."/>
            <person name="Barretto C."/>
            <person name="Ngom Bru C."/>
            <person name="Klijn A."/>
            <person name="Descombes P."/>
        </authorList>
    </citation>
    <scope>NUCLEOTIDE SEQUENCE [LARGE SCALE GENOMIC DNA]</scope>
    <source>
        <strain evidence="1 2">LMG 26250</strain>
    </source>
</reference>
<sequence>MDEIYRAIGHAVSRLIASGTPVQTENILAQLKQSEAHSVDGTKKIYAEAIRFVAEGMNRPFPEQTA</sequence>
<evidence type="ECO:0000313" key="2">
    <source>
        <dbReference type="Proteomes" id="UP000067320"/>
    </source>
</evidence>
<organism evidence="1 2">
    <name type="scientific">Cronobacter condimenti 1330</name>
    <dbReference type="NCBI Taxonomy" id="1073999"/>
    <lineage>
        <taxon>Bacteria</taxon>
        <taxon>Pseudomonadati</taxon>
        <taxon>Pseudomonadota</taxon>
        <taxon>Gammaproteobacteria</taxon>
        <taxon>Enterobacterales</taxon>
        <taxon>Enterobacteriaceae</taxon>
        <taxon>Cronobacter</taxon>
    </lineage>
</organism>
<name>A0ABN4IBM1_9ENTR</name>
<evidence type="ECO:0000313" key="1">
    <source>
        <dbReference type="EMBL" id="ALB62604.1"/>
    </source>
</evidence>
<accession>A0ABN4IBM1</accession>
<keyword evidence="2" id="KW-1185">Reference proteome</keyword>
<proteinExistence type="predicted"/>
<gene>
    <name evidence="1" type="ORF">AFK62_08870</name>
</gene>
<dbReference type="Proteomes" id="UP000067320">
    <property type="component" value="Chromosome"/>
</dbReference>
<evidence type="ECO:0008006" key="3">
    <source>
        <dbReference type="Google" id="ProtNLM"/>
    </source>
</evidence>
<reference evidence="2" key="2">
    <citation type="submission" date="2015-09" db="EMBL/GenBank/DDBJ databases">
        <title>Cronobacter genome sequencing and assembly.</title>
        <authorList>
            <person name="Descombes P."/>
            <person name="Baert L."/>
            <person name="Ngom-Bru C."/>
            <person name="Barretto C."/>
        </authorList>
    </citation>
    <scope>NUCLEOTIDE SEQUENCE [LARGE SCALE GENOMIC DNA]</scope>
    <source>
        <strain evidence="2">LMG 26250</strain>
    </source>
</reference>
<reference evidence="2" key="1">
    <citation type="submission" date="2015-07" db="EMBL/GenBank/DDBJ databases">
        <authorList>
            <person name="Moine D."/>
            <person name="Kassam M."/>
        </authorList>
    </citation>
    <scope>NUCLEOTIDE SEQUENCE [LARGE SCALE GENOMIC DNA]</scope>
    <source>
        <strain evidence="2">LMG 26250</strain>
    </source>
</reference>